<dbReference type="InterPro" id="IPR015813">
    <property type="entry name" value="Pyrv/PenolPyrv_kinase-like_dom"/>
</dbReference>
<feature type="binding site" evidence="4">
    <location>
        <position position="125"/>
    </location>
    <ligand>
        <name>substrate</name>
    </ligand>
</feature>
<evidence type="ECO:0000256" key="4">
    <source>
        <dbReference type="PIRSR" id="PIRSR015582-1"/>
    </source>
</evidence>
<keyword evidence="7" id="KW-0456">Lyase</keyword>
<dbReference type="AlphaFoldDB" id="A0A932I0D4"/>
<dbReference type="Gene3D" id="3.20.20.60">
    <property type="entry name" value="Phosphoenolpyruvate-binding domains"/>
    <property type="match status" value="1"/>
</dbReference>
<dbReference type="PIRSF" id="PIRSF015582">
    <property type="entry name" value="Cit_lyase_B"/>
    <property type="match status" value="1"/>
</dbReference>
<sequence length="283" mass="31464">MRKPLVTLYTPGNRPDLVEKAYKYDPDAIIIDLEDAVPVHLKEKTRHEVAKLIPALNVQSFVRVNGEPEFLEDDLKAVVSRHICGITLPKPDSVDLVKKADGIIGSLERERNLEPNSVKLMLLMETALSVLRCFEVATAAKRVESVVFGGAEGADLQRSLKCAWSLEGTEMLYARSKVVLEARAAGVKYVLDGVFSDIQNDEALKADCILSRRLGYDGRPLIHPRHISIARGIYAPKPEELEYSRRLVAAFEEAESRGLAAISFEGKLVDYAMYKNARELLSS</sequence>
<proteinExistence type="predicted"/>
<dbReference type="Pfam" id="PF03328">
    <property type="entry name" value="HpcH_HpaI"/>
    <property type="match status" value="1"/>
</dbReference>
<keyword evidence="3 5" id="KW-0460">Magnesium</keyword>
<accession>A0A932I0D4</accession>
<evidence type="ECO:0000313" key="8">
    <source>
        <dbReference type="Proteomes" id="UP000782312"/>
    </source>
</evidence>
<dbReference type="SUPFAM" id="SSF51621">
    <property type="entry name" value="Phosphoenolpyruvate/pyruvate domain"/>
    <property type="match status" value="1"/>
</dbReference>
<feature type="binding site" evidence="4">
    <location>
        <position position="63"/>
    </location>
    <ligand>
        <name>substrate</name>
    </ligand>
</feature>
<dbReference type="PANTHER" id="PTHR32308">
    <property type="entry name" value="LYASE BETA SUBUNIT, PUTATIVE (AFU_ORTHOLOGUE AFUA_4G13030)-RELATED"/>
    <property type="match status" value="1"/>
</dbReference>
<evidence type="ECO:0000256" key="1">
    <source>
        <dbReference type="ARBA" id="ARBA00001946"/>
    </source>
</evidence>
<dbReference type="InterPro" id="IPR005000">
    <property type="entry name" value="Aldolase/citrate-lyase_domain"/>
</dbReference>
<dbReference type="InterPro" id="IPR011206">
    <property type="entry name" value="Citrate_lyase_beta/mcl1/mcl2"/>
</dbReference>
<keyword evidence="2 5" id="KW-0479">Metal-binding</keyword>
<dbReference type="GO" id="GO:0016829">
    <property type="term" value="F:lyase activity"/>
    <property type="evidence" value="ECO:0007669"/>
    <property type="project" value="UniProtKB-KW"/>
</dbReference>
<dbReference type="EMBL" id="JACPUR010000013">
    <property type="protein sequence ID" value="MBI3126964.1"/>
    <property type="molecule type" value="Genomic_DNA"/>
</dbReference>
<reference evidence="7" key="1">
    <citation type="submission" date="2020-07" db="EMBL/GenBank/DDBJ databases">
        <title>Huge and variable diversity of episymbiotic CPR bacteria and DPANN archaea in groundwater ecosystems.</title>
        <authorList>
            <person name="He C.Y."/>
            <person name="Keren R."/>
            <person name="Whittaker M."/>
            <person name="Farag I.F."/>
            <person name="Doudna J."/>
            <person name="Cate J.H.D."/>
            <person name="Banfield J.F."/>
        </authorList>
    </citation>
    <scope>NUCLEOTIDE SEQUENCE</scope>
    <source>
        <strain evidence="7">NC_groundwater_763_Ag_S-0.2um_68_21</strain>
    </source>
</reference>
<name>A0A932I0D4_UNCTE</name>
<evidence type="ECO:0000313" key="7">
    <source>
        <dbReference type="EMBL" id="MBI3126964.1"/>
    </source>
</evidence>
<dbReference type="InterPro" id="IPR040442">
    <property type="entry name" value="Pyrv_kinase-like_dom_sf"/>
</dbReference>
<evidence type="ECO:0000259" key="6">
    <source>
        <dbReference type="Pfam" id="PF03328"/>
    </source>
</evidence>
<feature type="binding site" evidence="5">
    <location>
        <position position="155"/>
    </location>
    <ligand>
        <name>Mg(2+)</name>
        <dbReference type="ChEBI" id="CHEBI:18420"/>
    </ligand>
</feature>
<feature type="binding site" evidence="5">
    <location>
        <position position="125"/>
    </location>
    <ligand>
        <name>Mg(2+)</name>
        <dbReference type="ChEBI" id="CHEBI:18420"/>
    </ligand>
</feature>
<evidence type="ECO:0000256" key="3">
    <source>
        <dbReference type="ARBA" id="ARBA00022842"/>
    </source>
</evidence>
<gene>
    <name evidence="7" type="ORF">HYZ11_05100</name>
</gene>
<dbReference type="GO" id="GO:0006107">
    <property type="term" value="P:oxaloacetate metabolic process"/>
    <property type="evidence" value="ECO:0007669"/>
    <property type="project" value="TreeGrafter"/>
</dbReference>
<evidence type="ECO:0000256" key="5">
    <source>
        <dbReference type="PIRSR" id="PIRSR015582-2"/>
    </source>
</evidence>
<comment type="cofactor">
    <cofactor evidence="1">
        <name>Mg(2+)</name>
        <dbReference type="ChEBI" id="CHEBI:18420"/>
    </cofactor>
</comment>
<dbReference type="Proteomes" id="UP000782312">
    <property type="component" value="Unassembled WGS sequence"/>
</dbReference>
<dbReference type="GO" id="GO:0000287">
    <property type="term" value="F:magnesium ion binding"/>
    <property type="evidence" value="ECO:0007669"/>
    <property type="project" value="TreeGrafter"/>
</dbReference>
<comment type="caution">
    <text evidence="7">The sequence shown here is derived from an EMBL/GenBank/DDBJ whole genome shotgun (WGS) entry which is preliminary data.</text>
</comment>
<evidence type="ECO:0000256" key="2">
    <source>
        <dbReference type="ARBA" id="ARBA00022723"/>
    </source>
</evidence>
<organism evidence="7 8">
    <name type="scientific">Tectimicrobiota bacterium</name>
    <dbReference type="NCBI Taxonomy" id="2528274"/>
    <lineage>
        <taxon>Bacteria</taxon>
        <taxon>Pseudomonadati</taxon>
        <taxon>Nitrospinota/Tectimicrobiota group</taxon>
        <taxon>Candidatus Tectimicrobiota</taxon>
    </lineage>
</organism>
<feature type="domain" description="HpcH/HpaI aldolase/citrate lyase" evidence="6">
    <location>
        <begin position="7"/>
        <end position="224"/>
    </location>
</feature>
<protein>
    <submittedName>
        <fullName evidence="7">CoA ester lyase</fullName>
    </submittedName>
</protein>
<dbReference type="PANTHER" id="PTHR32308:SF0">
    <property type="entry name" value="HPCH_HPAI ALDOLASE_CITRATE LYASE DOMAIN-CONTAINING PROTEIN"/>
    <property type="match status" value="1"/>
</dbReference>